<proteinExistence type="predicted"/>
<accession>A0ABS8Z8X5</accession>
<dbReference type="Proteomes" id="UP001521150">
    <property type="component" value="Unassembled WGS sequence"/>
</dbReference>
<dbReference type="RefSeq" id="WP_233725065.1">
    <property type="nucleotide sequence ID" value="NZ_JAJVCN010000001.1"/>
</dbReference>
<protein>
    <submittedName>
        <fullName evidence="1">Uncharacterized protein</fullName>
    </submittedName>
</protein>
<gene>
    <name evidence="1" type="ORF">LWC34_11650</name>
</gene>
<name>A0ABS8Z8X5_9PSEU</name>
<comment type="caution">
    <text evidence="1">The sequence shown here is derived from an EMBL/GenBank/DDBJ whole genome shotgun (WGS) entry which is preliminary data.</text>
</comment>
<sequence>MGASEWYNFAPYQPDVSRAFTETQQRVLTERDYLEDVHDVGDFETLAELAELKEDEEFWEVGTHSILDMHAIGESVEVGVITAMSPQEVREEFGTDTPDHADFMRYRKTDSYHVERWHGRYAVLYEDGQPHEVVFWGASGD</sequence>
<reference evidence="1 2" key="1">
    <citation type="submission" date="2021-12" db="EMBL/GenBank/DDBJ databases">
        <title>Genome sequence of Kibdelosporangium philippinense ATCC 49844.</title>
        <authorList>
            <person name="Fedorov E.A."/>
            <person name="Omeragic M."/>
            <person name="Shalygina K.F."/>
            <person name="Maclea K.S."/>
        </authorList>
    </citation>
    <scope>NUCLEOTIDE SEQUENCE [LARGE SCALE GENOMIC DNA]</scope>
    <source>
        <strain evidence="1 2">ATCC 49844</strain>
    </source>
</reference>
<keyword evidence="2" id="KW-1185">Reference proteome</keyword>
<organism evidence="1 2">
    <name type="scientific">Kibdelosporangium philippinense</name>
    <dbReference type="NCBI Taxonomy" id="211113"/>
    <lineage>
        <taxon>Bacteria</taxon>
        <taxon>Bacillati</taxon>
        <taxon>Actinomycetota</taxon>
        <taxon>Actinomycetes</taxon>
        <taxon>Pseudonocardiales</taxon>
        <taxon>Pseudonocardiaceae</taxon>
        <taxon>Kibdelosporangium</taxon>
    </lineage>
</organism>
<evidence type="ECO:0000313" key="1">
    <source>
        <dbReference type="EMBL" id="MCE7003478.1"/>
    </source>
</evidence>
<evidence type="ECO:0000313" key="2">
    <source>
        <dbReference type="Proteomes" id="UP001521150"/>
    </source>
</evidence>
<dbReference type="EMBL" id="JAJVCN010000001">
    <property type="protein sequence ID" value="MCE7003478.1"/>
    <property type="molecule type" value="Genomic_DNA"/>
</dbReference>